<protein>
    <submittedName>
        <fullName evidence="1">Uncharacterized protein</fullName>
    </submittedName>
</protein>
<gene>
    <name evidence="1" type="ORF">J2D73_18020</name>
</gene>
<dbReference type="EMBL" id="JAFVMF010000028">
    <property type="protein sequence ID" value="MBO1361683.1"/>
    <property type="molecule type" value="Genomic_DNA"/>
</dbReference>
<evidence type="ECO:0000313" key="2">
    <source>
        <dbReference type="Proteomes" id="UP000664771"/>
    </source>
</evidence>
<comment type="caution">
    <text evidence="1">The sequence shown here is derived from an EMBL/GenBank/DDBJ whole genome shotgun (WGS) entry which is preliminary data.</text>
</comment>
<dbReference type="Proteomes" id="UP000664771">
    <property type="component" value="Unassembled WGS sequence"/>
</dbReference>
<evidence type="ECO:0000313" key="1">
    <source>
        <dbReference type="EMBL" id="MBO1361683.1"/>
    </source>
</evidence>
<proteinExistence type="predicted"/>
<sequence>MTQRSAIEIQWHEALNEANRIKEQHLLTL</sequence>
<organism evidence="1 2">
    <name type="scientific">Acetobacter sacchari</name>
    <dbReference type="NCBI Taxonomy" id="2661687"/>
    <lineage>
        <taxon>Bacteria</taxon>
        <taxon>Pseudomonadati</taxon>
        <taxon>Pseudomonadota</taxon>
        <taxon>Alphaproteobacteria</taxon>
        <taxon>Acetobacterales</taxon>
        <taxon>Acetobacteraceae</taxon>
        <taxon>Acetobacter</taxon>
    </lineage>
</organism>
<reference evidence="1 2" key="1">
    <citation type="submission" date="2021-03" db="EMBL/GenBank/DDBJ databases">
        <title>The complete genome sequence of Acetobacter sacchari TBRC 11175.</title>
        <authorList>
            <person name="Charoenyingcharoen P."/>
            <person name="Yukphan P."/>
        </authorList>
    </citation>
    <scope>NUCLEOTIDE SEQUENCE [LARGE SCALE GENOMIC DNA]</scope>
    <source>
        <strain evidence="1 2">TBRC 11175</strain>
    </source>
</reference>
<keyword evidence="2" id="KW-1185">Reference proteome</keyword>
<accession>A0ABS3M0M5</accession>
<name>A0ABS3M0M5_9PROT</name>